<dbReference type="PANTHER" id="PTHR43848">
    <property type="entry name" value="PUTRESCINE TRANSPORT SYSTEM PERMEASE PROTEIN POTI"/>
    <property type="match status" value="1"/>
</dbReference>
<feature type="transmembrane region" description="Helical" evidence="8">
    <location>
        <begin position="7"/>
        <end position="29"/>
    </location>
</feature>
<sequence length="256" mass="28901">MKKLFQSAYLGFIFLFLYIPIIVLVIYSFNSSRFSTNWQGFTLDWYRVLFSDGPLMEAFANSLIIALVSSTIATVLGTLGAFAFYRYRFLGRRIMYSFVYILMMSPDIVMGISLLMFFITIGLSVGAVTLLLAHVTFCLPFVIVTVYARISGFDRHIIDVAKDLGASELQMFRHVMLPMLMPAIIAGWLLSFTLSLDDVIVSFFTTGPSFEILPLKIYSMVRLGIKPEINALSAVMFLVSLLTVTIAHFFFAKENK</sequence>
<dbReference type="InterPro" id="IPR051789">
    <property type="entry name" value="Bact_Polyamine_Transport"/>
</dbReference>
<keyword evidence="6 8" id="KW-1133">Transmembrane helix</keyword>
<evidence type="ECO:0000256" key="8">
    <source>
        <dbReference type="SAM" id="Phobius"/>
    </source>
</evidence>
<comment type="similarity">
    <text evidence="2">Belongs to the binding-protein-dependent transport system permease family. CysTW subfamily.</text>
</comment>
<evidence type="ECO:0000256" key="5">
    <source>
        <dbReference type="ARBA" id="ARBA00022692"/>
    </source>
</evidence>
<dbReference type="AlphaFoldDB" id="A0A485M0V9"/>
<feature type="transmembrane region" description="Helical" evidence="8">
    <location>
        <begin position="171"/>
        <end position="193"/>
    </location>
</feature>
<reference evidence="10" key="1">
    <citation type="submission" date="2019-03" db="EMBL/GenBank/DDBJ databases">
        <authorList>
            <person name="Hao L."/>
        </authorList>
    </citation>
    <scope>NUCLEOTIDE SEQUENCE</scope>
</reference>
<dbReference type="GO" id="GO:0005886">
    <property type="term" value="C:plasma membrane"/>
    <property type="evidence" value="ECO:0007669"/>
    <property type="project" value="UniProtKB-SubCell"/>
</dbReference>
<evidence type="ECO:0000256" key="6">
    <source>
        <dbReference type="ARBA" id="ARBA00022989"/>
    </source>
</evidence>
<dbReference type="GO" id="GO:0055085">
    <property type="term" value="P:transmembrane transport"/>
    <property type="evidence" value="ECO:0007669"/>
    <property type="project" value="InterPro"/>
</dbReference>
<dbReference type="EMBL" id="CAADRM010000093">
    <property type="protein sequence ID" value="VFU14684.1"/>
    <property type="molecule type" value="Genomic_DNA"/>
</dbReference>
<evidence type="ECO:0000256" key="4">
    <source>
        <dbReference type="ARBA" id="ARBA00022475"/>
    </source>
</evidence>
<dbReference type="InterPro" id="IPR035906">
    <property type="entry name" value="MetI-like_sf"/>
</dbReference>
<keyword evidence="3" id="KW-0813">Transport</keyword>
<feature type="transmembrane region" description="Helical" evidence="8">
    <location>
        <begin position="97"/>
        <end position="121"/>
    </location>
</feature>
<evidence type="ECO:0000256" key="7">
    <source>
        <dbReference type="ARBA" id="ARBA00023136"/>
    </source>
</evidence>
<proteinExistence type="inferred from homology"/>
<protein>
    <submittedName>
        <fullName evidence="10">Polyamine transporter subunit membrane component of ABC superfamily</fullName>
    </submittedName>
</protein>
<gene>
    <name evidence="10" type="primary">potC</name>
    <name evidence="10" type="ORF">SCFA_300002</name>
</gene>
<evidence type="ECO:0000256" key="2">
    <source>
        <dbReference type="ARBA" id="ARBA00007069"/>
    </source>
</evidence>
<feature type="transmembrane region" description="Helical" evidence="8">
    <location>
        <begin position="127"/>
        <end position="150"/>
    </location>
</feature>
<evidence type="ECO:0000259" key="9">
    <source>
        <dbReference type="PROSITE" id="PS50928"/>
    </source>
</evidence>
<dbReference type="Pfam" id="PF00528">
    <property type="entry name" value="BPD_transp_1"/>
    <property type="match status" value="1"/>
</dbReference>
<keyword evidence="5 8" id="KW-0812">Transmembrane</keyword>
<feature type="transmembrane region" description="Helical" evidence="8">
    <location>
        <begin position="231"/>
        <end position="251"/>
    </location>
</feature>
<feature type="domain" description="ABC transmembrane type-1" evidence="9">
    <location>
        <begin position="59"/>
        <end position="247"/>
    </location>
</feature>
<keyword evidence="7 8" id="KW-0472">Membrane</keyword>
<dbReference type="InterPro" id="IPR000515">
    <property type="entry name" value="MetI-like"/>
</dbReference>
<evidence type="ECO:0000256" key="1">
    <source>
        <dbReference type="ARBA" id="ARBA00004651"/>
    </source>
</evidence>
<dbReference type="PANTHER" id="PTHR43848:SF2">
    <property type="entry name" value="PUTRESCINE TRANSPORT SYSTEM PERMEASE PROTEIN POTI"/>
    <property type="match status" value="1"/>
</dbReference>
<comment type="subcellular location">
    <subcellularLocation>
        <location evidence="1">Cell membrane</location>
        <topology evidence="1">Multi-pass membrane protein</topology>
    </subcellularLocation>
</comment>
<dbReference type="SUPFAM" id="SSF161098">
    <property type="entry name" value="MetI-like"/>
    <property type="match status" value="1"/>
</dbReference>
<dbReference type="CDD" id="cd06261">
    <property type="entry name" value="TM_PBP2"/>
    <property type="match status" value="1"/>
</dbReference>
<organism evidence="10">
    <name type="scientific">anaerobic digester metagenome</name>
    <dbReference type="NCBI Taxonomy" id="1263854"/>
    <lineage>
        <taxon>unclassified sequences</taxon>
        <taxon>metagenomes</taxon>
        <taxon>ecological metagenomes</taxon>
    </lineage>
</organism>
<name>A0A485M0V9_9ZZZZ</name>
<dbReference type="PROSITE" id="PS50928">
    <property type="entry name" value="ABC_TM1"/>
    <property type="match status" value="1"/>
</dbReference>
<dbReference type="Gene3D" id="1.10.3720.10">
    <property type="entry name" value="MetI-like"/>
    <property type="match status" value="1"/>
</dbReference>
<feature type="transmembrane region" description="Helical" evidence="8">
    <location>
        <begin position="63"/>
        <end position="85"/>
    </location>
</feature>
<evidence type="ECO:0000256" key="3">
    <source>
        <dbReference type="ARBA" id="ARBA00022448"/>
    </source>
</evidence>
<evidence type="ECO:0000313" key="10">
    <source>
        <dbReference type="EMBL" id="VFU14684.1"/>
    </source>
</evidence>
<dbReference type="NCBIfam" id="NF007047">
    <property type="entry name" value="PRK09500.1"/>
    <property type="match status" value="1"/>
</dbReference>
<accession>A0A485M0V9</accession>
<keyword evidence="4" id="KW-1003">Cell membrane</keyword>